<keyword evidence="3" id="KW-1185">Reference proteome</keyword>
<dbReference type="InterPro" id="IPR036866">
    <property type="entry name" value="RibonucZ/Hydroxyglut_hydro"/>
</dbReference>
<dbReference type="PANTHER" id="PTHR42951:SF17">
    <property type="entry name" value="METALLO-BETA-LACTAMASE DOMAIN-CONTAINING PROTEIN"/>
    <property type="match status" value="1"/>
</dbReference>
<dbReference type="CDD" id="cd07721">
    <property type="entry name" value="yflN-like_MBL-fold"/>
    <property type="match status" value="1"/>
</dbReference>
<dbReference type="Proteomes" id="UP001595690">
    <property type="component" value="Unassembled WGS sequence"/>
</dbReference>
<reference evidence="3" key="1">
    <citation type="journal article" date="2019" name="Int. J. Syst. Evol. Microbiol.">
        <title>The Global Catalogue of Microorganisms (GCM) 10K type strain sequencing project: providing services to taxonomists for standard genome sequencing and annotation.</title>
        <authorList>
            <consortium name="The Broad Institute Genomics Platform"/>
            <consortium name="The Broad Institute Genome Sequencing Center for Infectious Disease"/>
            <person name="Wu L."/>
            <person name="Ma J."/>
        </authorList>
    </citation>
    <scope>NUCLEOTIDE SEQUENCE [LARGE SCALE GENOMIC DNA]</scope>
    <source>
        <strain evidence="3">CGMCC 4.7405</strain>
    </source>
</reference>
<dbReference type="SMART" id="SM00849">
    <property type="entry name" value="Lactamase_B"/>
    <property type="match status" value="1"/>
</dbReference>
<evidence type="ECO:0000313" key="2">
    <source>
        <dbReference type="EMBL" id="MFC3890749.1"/>
    </source>
</evidence>
<dbReference type="SUPFAM" id="SSF56281">
    <property type="entry name" value="Metallo-hydrolase/oxidoreductase"/>
    <property type="match status" value="1"/>
</dbReference>
<feature type="domain" description="Metallo-beta-lactamase" evidence="1">
    <location>
        <begin position="21"/>
        <end position="230"/>
    </location>
</feature>
<sequence length="252" mass="27405">MPAERVAEDVYVIALGRGPMATNAYLVRTDETWVLIDTGWRRDADTVANATQALLGTGTRPTAILLTHLHPDHSGAAPALAHRWDVPVHVHPVELPQAAGKLLPQYANPLDRRLIGPLMRLLPAKTRARLIAAGDLTGTARGLDPLSTPPGLSGWEAVPTPGHTPGHVAYLRRHDRVLITGDALLTIDLNAFGRRRLAGPPWYTTWHRSTAEESIRTLATLQPEVIAPGHGEPLSADAATRLREFADQLRTR</sequence>
<comment type="caution">
    <text evidence="2">The sequence shown here is derived from an EMBL/GenBank/DDBJ whole genome shotgun (WGS) entry which is preliminary data.</text>
</comment>
<gene>
    <name evidence="2" type="ORF">ACFOWZ_04635</name>
</gene>
<dbReference type="Pfam" id="PF00753">
    <property type="entry name" value="Lactamase_B"/>
    <property type="match status" value="1"/>
</dbReference>
<accession>A0ABV8BMN9</accession>
<dbReference type="InterPro" id="IPR050855">
    <property type="entry name" value="NDM-1-like"/>
</dbReference>
<dbReference type="EMBL" id="JBHRZI010000007">
    <property type="protein sequence ID" value="MFC3890749.1"/>
    <property type="molecule type" value="Genomic_DNA"/>
</dbReference>
<dbReference type="Gene3D" id="3.60.15.10">
    <property type="entry name" value="Ribonuclease Z/Hydroxyacylglutathione hydrolase-like"/>
    <property type="match status" value="1"/>
</dbReference>
<dbReference type="RefSeq" id="WP_382369195.1">
    <property type="nucleotide sequence ID" value="NZ_JBHRZI010000007.1"/>
</dbReference>
<evidence type="ECO:0000259" key="1">
    <source>
        <dbReference type="SMART" id="SM00849"/>
    </source>
</evidence>
<protein>
    <submittedName>
        <fullName evidence="2">MBL fold metallo-hydrolase</fullName>
    </submittedName>
</protein>
<name>A0ABV8BMN9_9PSEU</name>
<dbReference type="InterPro" id="IPR001279">
    <property type="entry name" value="Metallo-B-lactamas"/>
</dbReference>
<proteinExistence type="predicted"/>
<evidence type="ECO:0000313" key="3">
    <source>
        <dbReference type="Proteomes" id="UP001595690"/>
    </source>
</evidence>
<dbReference type="PANTHER" id="PTHR42951">
    <property type="entry name" value="METALLO-BETA-LACTAMASE DOMAIN-CONTAINING"/>
    <property type="match status" value="1"/>
</dbReference>
<organism evidence="2 3">
    <name type="scientific">Lentzea rhizosphaerae</name>
    <dbReference type="NCBI Taxonomy" id="2041025"/>
    <lineage>
        <taxon>Bacteria</taxon>
        <taxon>Bacillati</taxon>
        <taxon>Actinomycetota</taxon>
        <taxon>Actinomycetes</taxon>
        <taxon>Pseudonocardiales</taxon>
        <taxon>Pseudonocardiaceae</taxon>
        <taxon>Lentzea</taxon>
    </lineage>
</organism>